<gene>
    <name evidence="1" type="ORF">PHMEG_00028937</name>
</gene>
<name>A0A225V3U2_9STRA</name>
<dbReference type="Gene3D" id="1.25.40.20">
    <property type="entry name" value="Ankyrin repeat-containing domain"/>
    <property type="match status" value="2"/>
</dbReference>
<sequence length="553" mass="63512">MQNLKQDAPEFTAKSWLYHHCLSSALQWAAEYGHLEVWIYNNRVDECRLDRNPMNDAVANGHLAIAQFFHHVDGGFWSTGAMDQTAENGHLEILQWLHSTDLLECTKAAMDGAAKNGHLEVVKWLHESRSEGCSPEAFSCAVCNGHLEVVEWLYENVDAHLCTVNFRMKNVITAKGRLELLQWLNNHFAGSDFRNAMNAAASVGDLDVLKWLRENQYDSCTYKATLASVRNGHLDVLKWLHTHYPYIFLGLWLMEVASKAGHLEIVQWLHENNIGPFSTRAMDYAAKHNHLDIVLYLLENRSEGFSSSLMTIPGEIEVQCLFDSDANCNVTHVHRAQVELLKSIFESRPSFVQGCLRCLAKIAFEEGLIEILDWVKQFGLELRSKAPIRAAASRGDVKLLQRFYENGFEVCELELLDLVITRNDLDTGHWFLRHGYSNPPIDLAELAPLKKDVPLLRWMVEHGPPLSLPVATKLIVEFRHVELSWWVSESDRVQIVLVALQQEDRELVWWILTHTKFECENSRRIIRDGVEHIPHEMHVWFQESFSDLMVSSW</sequence>
<dbReference type="Proteomes" id="UP000198211">
    <property type="component" value="Unassembled WGS sequence"/>
</dbReference>
<proteinExistence type="predicted"/>
<keyword evidence="2" id="KW-1185">Reference proteome</keyword>
<organism evidence="1 2">
    <name type="scientific">Phytophthora megakarya</name>
    <dbReference type="NCBI Taxonomy" id="4795"/>
    <lineage>
        <taxon>Eukaryota</taxon>
        <taxon>Sar</taxon>
        <taxon>Stramenopiles</taxon>
        <taxon>Oomycota</taxon>
        <taxon>Peronosporomycetes</taxon>
        <taxon>Peronosporales</taxon>
        <taxon>Peronosporaceae</taxon>
        <taxon>Phytophthora</taxon>
    </lineage>
</organism>
<accession>A0A225V3U2</accession>
<protein>
    <submittedName>
        <fullName evidence="1">Uncharacterized protein</fullName>
    </submittedName>
</protein>
<dbReference type="InterPro" id="IPR036770">
    <property type="entry name" value="Ankyrin_rpt-contain_sf"/>
</dbReference>
<dbReference type="PANTHER" id="PTHR46586:SF3">
    <property type="entry name" value="ANKYRIN REPEAT-CONTAINING PROTEIN"/>
    <property type="match status" value="1"/>
</dbReference>
<dbReference type="AlphaFoldDB" id="A0A225V3U2"/>
<dbReference type="InterPro" id="IPR002110">
    <property type="entry name" value="Ankyrin_rpt"/>
</dbReference>
<dbReference type="PANTHER" id="PTHR46586">
    <property type="entry name" value="ANKYRIN REPEAT-CONTAINING PROTEIN"/>
    <property type="match status" value="1"/>
</dbReference>
<dbReference type="EMBL" id="NBNE01008006">
    <property type="protein sequence ID" value="OWY99972.1"/>
    <property type="molecule type" value="Genomic_DNA"/>
</dbReference>
<reference evidence="2" key="1">
    <citation type="submission" date="2017-03" db="EMBL/GenBank/DDBJ databases">
        <title>Phytopthora megakarya and P. palmivora, two closely related causual agents of cacao black pod achieved similar genome size and gene model numbers by different mechanisms.</title>
        <authorList>
            <person name="Ali S."/>
            <person name="Shao J."/>
            <person name="Larry D.J."/>
            <person name="Kronmiller B."/>
            <person name="Shen D."/>
            <person name="Strem M.D."/>
            <person name="Melnick R.L."/>
            <person name="Guiltinan M.J."/>
            <person name="Tyler B.M."/>
            <person name="Meinhardt L.W."/>
            <person name="Bailey B.A."/>
        </authorList>
    </citation>
    <scope>NUCLEOTIDE SEQUENCE [LARGE SCALE GENOMIC DNA]</scope>
    <source>
        <strain evidence="2">zdho120</strain>
    </source>
</reference>
<comment type="caution">
    <text evidence="1">The sequence shown here is derived from an EMBL/GenBank/DDBJ whole genome shotgun (WGS) entry which is preliminary data.</text>
</comment>
<dbReference type="SUPFAM" id="SSF48403">
    <property type="entry name" value="Ankyrin repeat"/>
    <property type="match status" value="1"/>
</dbReference>
<dbReference type="InterPro" id="IPR052050">
    <property type="entry name" value="SecEffector_AnkRepeat"/>
</dbReference>
<dbReference type="OrthoDB" id="88476at2759"/>
<evidence type="ECO:0000313" key="1">
    <source>
        <dbReference type="EMBL" id="OWY99972.1"/>
    </source>
</evidence>
<evidence type="ECO:0000313" key="2">
    <source>
        <dbReference type="Proteomes" id="UP000198211"/>
    </source>
</evidence>
<dbReference type="Pfam" id="PF12796">
    <property type="entry name" value="Ank_2"/>
    <property type="match status" value="2"/>
</dbReference>